<comment type="pathway">
    <text evidence="2">Porphyrin-containing compound metabolism; protoporphyrin-IX biosynthesis; 5-aminolevulinate from L-glutamyl-tRNA(Glu): step 2/2.</text>
</comment>
<organism evidence="9 10">
    <name type="scientific">Geodia barretti</name>
    <name type="common">Barrett's horny sponge</name>
    <dbReference type="NCBI Taxonomy" id="519541"/>
    <lineage>
        <taxon>Eukaryota</taxon>
        <taxon>Metazoa</taxon>
        <taxon>Porifera</taxon>
        <taxon>Demospongiae</taxon>
        <taxon>Heteroscleromorpha</taxon>
        <taxon>Tetractinellida</taxon>
        <taxon>Astrophorina</taxon>
        <taxon>Geodiidae</taxon>
        <taxon>Geodia</taxon>
    </lineage>
</organism>
<dbReference type="Proteomes" id="UP001174909">
    <property type="component" value="Unassembled WGS sequence"/>
</dbReference>
<dbReference type="PANTHER" id="PTHR43713">
    <property type="entry name" value="GLUTAMATE-1-SEMIALDEHYDE 2,1-AMINOMUTASE"/>
    <property type="match status" value="1"/>
</dbReference>
<dbReference type="CDD" id="cd00610">
    <property type="entry name" value="OAT_like"/>
    <property type="match status" value="1"/>
</dbReference>
<dbReference type="SUPFAM" id="SSF53383">
    <property type="entry name" value="PLP-dependent transferases"/>
    <property type="match status" value="1"/>
</dbReference>
<dbReference type="GO" id="GO:0030170">
    <property type="term" value="F:pyridoxal phosphate binding"/>
    <property type="evidence" value="ECO:0007669"/>
    <property type="project" value="InterPro"/>
</dbReference>
<dbReference type="FunFam" id="3.40.640.10:FF:000021">
    <property type="entry name" value="Glutamate-1-semialdehyde 2,1-aminomutase"/>
    <property type="match status" value="1"/>
</dbReference>
<dbReference type="EMBL" id="CASHTH010003736">
    <property type="protein sequence ID" value="CAI8048584.1"/>
    <property type="molecule type" value="Genomic_DNA"/>
</dbReference>
<dbReference type="Pfam" id="PF00202">
    <property type="entry name" value="Aminotran_3"/>
    <property type="match status" value="1"/>
</dbReference>
<keyword evidence="7" id="KW-0627">Porphyrin biosynthesis</keyword>
<comment type="cofactor">
    <cofactor evidence="1">
        <name>pyridoxal 5'-phosphate</name>
        <dbReference type="ChEBI" id="CHEBI:597326"/>
    </cofactor>
</comment>
<dbReference type="GO" id="GO:0008483">
    <property type="term" value="F:transaminase activity"/>
    <property type="evidence" value="ECO:0007669"/>
    <property type="project" value="InterPro"/>
</dbReference>
<accession>A0AA35TIE9</accession>
<keyword evidence="10" id="KW-1185">Reference proteome</keyword>
<dbReference type="GO" id="GO:0006779">
    <property type="term" value="P:porphyrin-containing compound biosynthetic process"/>
    <property type="evidence" value="ECO:0007669"/>
    <property type="project" value="UniProtKB-KW"/>
</dbReference>
<dbReference type="PANTHER" id="PTHR43713:SF3">
    <property type="entry name" value="GLUTAMATE-1-SEMIALDEHYDE 2,1-AMINOMUTASE 1, CHLOROPLASTIC-RELATED"/>
    <property type="match status" value="1"/>
</dbReference>
<comment type="caution">
    <text evidence="9">The sequence shown here is derived from an EMBL/GenBank/DDBJ whole genome shotgun (WGS) entry which is preliminary data.</text>
</comment>
<dbReference type="Gene3D" id="3.90.1150.10">
    <property type="entry name" value="Aspartate Aminotransferase, domain 1"/>
    <property type="match status" value="1"/>
</dbReference>
<keyword evidence="6" id="KW-0413">Isomerase</keyword>
<dbReference type="AlphaFoldDB" id="A0AA35TIE9"/>
<evidence type="ECO:0000256" key="6">
    <source>
        <dbReference type="ARBA" id="ARBA00023235"/>
    </source>
</evidence>
<evidence type="ECO:0000256" key="4">
    <source>
        <dbReference type="ARBA" id="ARBA00012143"/>
    </source>
</evidence>
<protein>
    <recommendedName>
        <fullName evidence="4">glutamate-1-semialdehyde 2,1-aminomutase</fullName>
        <ecNumber evidence="4">5.4.3.8</ecNumber>
    </recommendedName>
</protein>
<evidence type="ECO:0000313" key="10">
    <source>
        <dbReference type="Proteomes" id="UP001174909"/>
    </source>
</evidence>
<evidence type="ECO:0000256" key="2">
    <source>
        <dbReference type="ARBA" id="ARBA00004819"/>
    </source>
</evidence>
<dbReference type="InterPro" id="IPR015424">
    <property type="entry name" value="PyrdxlP-dep_Trfase"/>
</dbReference>
<evidence type="ECO:0000313" key="9">
    <source>
        <dbReference type="EMBL" id="CAI8048584.1"/>
    </source>
</evidence>
<gene>
    <name evidence="9" type="ORF">GBAR_LOCUS26779</name>
</gene>
<dbReference type="GO" id="GO:0042286">
    <property type="term" value="F:glutamate-1-semialdehyde 2,1-aminomutase activity"/>
    <property type="evidence" value="ECO:0007669"/>
    <property type="project" value="UniProtKB-EC"/>
</dbReference>
<dbReference type="InterPro" id="IPR015422">
    <property type="entry name" value="PyrdxlP-dep_Trfase_small"/>
</dbReference>
<evidence type="ECO:0000256" key="1">
    <source>
        <dbReference type="ARBA" id="ARBA00001933"/>
    </source>
</evidence>
<dbReference type="EC" id="5.4.3.8" evidence="4"/>
<reference evidence="9" key="1">
    <citation type="submission" date="2023-03" db="EMBL/GenBank/DDBJ databases">
        <authorList>
            <person name="Steffen K."/>
            <person name="Cardenas P."/>
        </authorList>
    </citation>
    <scope>NUCLEOTIDE SEQUENCE</scope>
</reference>
<evidence type="ECO:0000256" key="7">
    <source>
        <dbReference type="ARBA" id="ARBA00023244"/>
    </source>
</evidence>
<comment type="similarity">
    <text evidence="3">Belongs to the class-III pyridoxal-phosphate-dependent aminotransferase family. HemL subfamily.</text>
</comment>
<evidence type="ECO:0000256" key="5">
    <source>
        <dbReference type="ARBA" id="ARBA00022898"/>
    </source>
</evidence>
<evidence type="ECO:0000256" key="3">
    <source>
        <dbReference type="ARBA" id="ARBA00008981"/>
    </source>
</evidence>
<dbReference type="InterPro" id="IPR005814">
    <property type="entry name" value="Aminotrans_3"/>
</dbReference>
<evidence type="ECO:0000256" key="8">
    <source>
        <dbReference type="RuleBase" id="RU003560"/>
    </source>
</evidence>
<proteinExistence type="inferred from homology"/>
<name>A0AA35TIE9_GEOBA</name>
<dbReference type="InterPro" id="IPR015421">
    <property type="entry name" value="PyrdxlP-dep_Trfase_major"/>
</dbReference>
<sequence>MDSEVDRYTASTPRSAELQAEAERYLPGGSSRGTAYFAPYPFFVERADGHHVVDVDGNRYLDFMLNATTYVLGHSNDRVVEAVREQAANGLSYSTPHESQVRLAQALCERVPSVEKVRFTNSGTEGTLNAIRAARAYTGRHKIAKIEGGYHGNHEYVSVSVYAPLDALDPEEPTSVAEWPGQPPSVVEDVITLHYNDIESTERILRENAAELSCVIIEPVLSNFGYLPADGEYLARLRELTTELGLIFIFDEVQSFRLSQGGAQEQMGVIPDMTTFGKVIGGGMPVGAWGGRADLMDLFDPTDGPVVSHAGTFNANPMTMVAGLATLDQLTPEVYERMNALGDILRAKLRAVFDELDVAVQVTGIGSLFGIHFTEERIVDHRSVLRADRAMQQKLFTGYSMRAS</sequence>
<dbReference type="Gene3D" id="3.40.640.10">
    <property type="entry name" value="Type I PLP-dependent aspartate aminotransferase-like (Major domain)"/>
    <property type="match status" value="1"/>
</dbReference>
<keyword evidence="5 8" id="KW-0663">Pyridoxal phosphate</keyword>